<dbReference type="OrthoDB" id="9800901at2"/>
<keyword evidence="3" id="KW-0804">Transcription</keyword>
<feature type="domain" description="HTH cro/C1-type" evidence="4">
    <location>
        <begin position="13"/>
        <end position="67"/>
    </location>
</feature>
<dbReference type="PANTHER" id="PTHR46797">
    <property type="entry name" value="HTH-TYPE TRANSCRIPTIONAL REGULATOR"/>
    <property type="match status" value="1"/>
</dbReference>
<keyword evidence="1" id="KW-0805">Transcription regulation</keyword>
<protein>
    <submittedName>
        <fullName evidence="5">Putative transcriptional regulator</fullName>
    </submittedName>
</protein>
<dbReference type="InterPro" id="IPR010982">
    <property type="entry name" value="Lambda_DNA-bd_dom_sf"/>
</dbReference>
<dbReference type="Proteomes" id="UP000035860">
    <property type="component" value="Unassembled WGS sequence"/>
</dbReference>
<dbReference type="PANTHER" id="PTHR46797:SF23">
    <property type="entry name" value="HTH-TYPE TRANSCRIPTIONAL REGULATOR SUTR"/>
    <property type="match status" value="1"/>
</dbReference>
<gene>
    <name evidence="5" type="ORF">MBO_06092</name>
</gene>
<evidence type="ECO:0000256" key="2">
    <source>
        <dbReference type="ARBA" id="ARBA00023125"/>
    </source>
</evidence>
<reference evidence="5 6" key="1">
    <citation type="journal article" date="2014" name="Genome Announc.">
        <title>Draft Genome Sequence of Moraxella bovoculi Strain 237T (ATCC BAA-1259T) Isolated from a Calf with Infectious Bovine Keratoconjunctivitis.</title>
        <authorList>
            <person name="Calcutt M.J."/>
            <person name="Foecking M.F."/>
            <person name="Martin N.T."/>
            <person name="Mhlanga-Mutangadura T."/>
            <person name="Reilly T.J."/>
        </authorList>
    </citation>
    <scope>NUCLEOTIDE SEQUENCE [LARGE SCALE GENOMIC DNA]</scope>
    <source>
        <strain evidence="5 6">237</strain>
    </source>
</reference>
<dbReference type="GO" id="GO:0003700">
    <property type="term" value="F:DNA-binding transcription factor activity"/>
    <property type="evidence" value="ECO:0007669"/>
    <property type="project" value="TreeGrafter"/>
</dbReference>
<dbReference type="PROSITE" id="PS50943">
    <property type="entry name" value="HTH_CROC1"/>
    <property type="match status" value="1"/>
</dbReference>
<accession>A0A066ULP5</accession>
<dbReference type="Gene3D" id="1.10.260.40">
    <property type="entry name" value="lambda repressor-like DNA-binding domains"/>
    <property type="match status" value="1"/>
</dbReference>
<evidence type="ECO:0000256" key="1">
    <source>
        <dbReference type="ARBA" id="ARBA00023015"/>
    </source>
</evidence>
<keyword evidence="6" id="KW-1185">Reference proteome</keyword>
<dbReference type="GO" id="GO:0005829">
    <property type="term" value="C:cytosol"/>
    <property type="evidence" value="ECO:0007669"/>
    <property type="project" value="TreeGrafter"/>
</dbReference>
<proteinExistence type="predicted"/>
<dbReference type="eggNOG" id="COG1396">
    <property type="taxonomic scope" value="Bacteria"/>
</dbReference>
<comment type="caution">
    <text evidence="5">The sequence shown here is derived from an EMBL/GenBank/DDBJ whole genome shotgun (WGS) entry which is preliminary data.</text>
</comment>
<evidence type="ECO:0000256" key="3">
    <source>
        <dbReference type="ARBA" id="ARBA00023163"/>
    </source>
</evidence>
<evidence type="ECO:0000259" key="4">
    <source>
        <dbReference type="PROSITE" id="PS50943"/>
    </source>
</evidence>
<sequence length="74" mass="8709">MKHTTLTQFGERIRTLRKQRNLTQEQLGEITGFHHNYIGMIERGERNPALLNLEIFAKAFETSLAELFDFENKD</sequence>
<dbReference type="SMART" id="SM00530">
    <property type="entry name" value="HTH_XRE"/>
    <property type="match status" value="1"/>
</dbReference>
<dbReference type="RefSeq" id="WP_036365553.1">
    <property type="nucleotide sequence ID" value="NZ_AOMT01000023.1"/>
</dbReference>
<dbReference type="CDD" id="cd00093">
    <property type="entry name" value="HTH_XRE"/>
    <property type="match status" value="1"/>
</dbReference>
<dbReference type="AlphaFoldDB" id="A0A066ULP5"/>
<organism evidence="5 6">
    <name type="scientific">Moraxella bovoculi 237</name>
    <dbReference type="NCBI Taxonomy" id="743974"/>
    <lineage>
        <taxon>Bacteria</taxon>
        <taxon>Pseudomonadati</taxon>
        <taxon>Pseudomonadota</taxon>
        <taxon>Gammaproteobacteria</taxon>
        <taxon>Moraxellales</taxon>
        <taxon>Moraxellaceae</taxon>
        <taxon>Moraxella</taxon>
    </lineage>
</organism>
<keyword evidence="2" id="KW-0238">DNA-binding</keyword>
<dbReference type="EMBL" id="AOMT01000023">
    <property type="protein sequence ID" value="KDN25084.1"/>
    <property type="molecule type" value="Genomic_DNA"/>
</dbReference>
<dbReference type="InterPro" id="IPR050807">
    <property type="entry name" value="TransReg_Diox_bact_type"/>
</dbReference>
<dbReference type="Pfam" id="PF01381">
    <property type="entry name" value="HTH_3"/>
    <property type="match status" value="1"/>
</dbReference>
<evidence type="ECO:0000313" key="5">
    <source>
        <dbReference type="EMBL" id="KDN25084.1"/>
    </source>
</evidence>
<dbReference type="SUPFAM" id="SSF47413">
    <property type="entry name" value="lambda repressor-like DNA-binding domains"/>
    <property type="match status" value="1"/>
</dbReference>
<evidence type="ECO:0000313" key="6">
    <source>
        <dbReference type="Proteomes" id="UP000035860"/>
    </source>
</evidence>
<dbReference type="InterPro" id="IPR001387">
    <property type="entry name" value="Cro/C1-type_HTH"/>
</dbReference>
<dbReference type="GO" id="GO:0003677">
    <property type="term" value="F:DNA binding"/>
    <property type="evidence" value="ECO:0007669"/>
    <property type="project" value="UniProtKB-KW"/>
</dbReference>
<name>A0A066ULP5_9GAMM</name>